<organism evidence="6 7">
    <name type="scientific">Populus tomentosa</name>
    <name type="common">Chinese white poplar</name>
    <dbReference type="NCBI Taxonomy" id="118781"/>
    <lineage>
        <taxon>Eukaryota</taxon>
        <taxon>Viridiplantae</taxon>
        <taxon>Streptophyta</taxon>
        <taxon>Embryophyta</taxon>
        <taxon>Tracheophyta</taxon>
        <taxon>Spermatophyta</taxon>
        <taxon>Magnoliopsida</taxon>
        <taxon>eudicotyledons</taxon>
        <taxon>Gunneridae</taxon>
        <taxon>Pentapetalae</taxon>
        <taxon>rosids</taxon>
        <taxon>fabids</taxon>
        <taxon>Malpighiales</taxon>
        <taxon>Salicaceae</taxon>
        <taxon>Saliceae</taxon>
        <taxon>Populus</taxon>
    </lineage>
</organism>
<dbReference type="Pfam" id="PF00909">
    <property type="entry name" value="Ammonium_transp"/>
    <property type="match status" value="1"/>
</dbReference>
<gene>
    <name evidence="6" type="ORF">POTOM_045218</name>
</gene>
<comment type="similarity">
    <text evidence="1">Belongs to the ammonia transporter channel (TC 1.A.11.2) family.</text>
</comment>
<evidence type="ECO:0000256" key="4">
    <source>
        <dbReference type="SAM" id="MobiDB-lite"/>
    </source>
</evidence>
<dbReference type="InterPro" id="IPR024041">
    <property type="entry name" value="NH4_transpt_AmtB-like_dom"/>
</dbReference>
<keyword evidence="7" id="KW-1185">Reference proteome</keyword>
<protein>
    <recommendedName>
        <fullName evidence="5">Ammonium transporter AmtB-like domain-containing protein</fullName>
    </recommendedName>
</protein>
<evidence type="ECO:0000256" key="3">
    <source>
        <dbReference type="ARBA" id="ARBA00023177"/>
    </source>
</evidence>
<sequence length="283" mass="31657">MLFTRLFAKEAFVNEVYPNKTGRPYGLFMGGGGKLLAAQIIEILVISGWVTMTMGPLFYGLKKLNLLRISSEDEMAGMDLTRHGGFAYAYHDDDDQLGKLSSFMMRRVEPTDENTPHRDLPSIMSLPPFTCHRRVYAGEPAMHVGCCQILGEMCPVLINFCGIYVKMGRIEDLEGADGASFEQLVEEIREAADWDETKTEDLLTEKIVAEFVSFHVKKAEKESAARRLEGRDAETAEKRRTMPDISPSKSHVNSLATKSLQQGLLERDSQKEEAAGKLNKQEG</sequence>
<evidence type="ECO:0000313" key="7">
    <source>
        <dbReference type="Proteomes" id="UP000886885"/>
    </source>
</evidence>
<proteinExistence type="inferred from homology"/>
<dbReference type="GO" id="GO:0097272">
    <property type="term" value="P:ammonium homeostasis"/>
    <property type="evidence" value="ECO:0007669"/>
    <property type="project" value="TreeGrafter"/>
</dbReference>
<dbReference type="EMBL" id="JAAWWB010000026">
    <property type="protein sequence ID" value="KAG6750709.1"/>
    <property type="molecule type" value="Genomic_DNA"/>
</dbReference>
<dbReference type="Proteomes" id="UP000886885">
    <property type="component" value="Chromosome 13D"/>
</dbReference>
<feature type="region of interest" description="Disordered" evidence="4">
    <location>
        <begin position="223"/>
        <end position="283"/>
    </location>
</feature>
<evidence type="ECO:0000256" key="1">
    <source>
        <dbReference type="ARBA" id="ARBA00005887"/>
    </source>
</evidence>
<keyword evidence="3" id="KW-0924">Ammonia transport</keyword>
<feature type="domain" description="Ammonium transporter AmtB-like" evidence="5">
    <location>
        <begin position="2"/>
        <end position="88"/>
    </location>
</feature>
<dbReference type="GO" id="GO:0005886">
    <property type="term" value="C:plasma membrane"/>
    <property type="evidence" value="ECO:0007669"/>
    <property type="project" value="TreeGrafter"/>
</dbReference>
<reference evidence="6" key="1">
    <citation type="journal article" date="2020" name="bioRxiv">
        <title>Hybrid origin of Populus tomentosa Carr. identified through genome sequencing and phylogenomic analysis.</title>
        <authorList>
            <person name="An X."/>
            <person name="Gao K."/>
            <person name="Chen Z."/>
            <person name="Li J."/>
            <person name="Yang X."/>
            <person name="Yang X."/>
            <person name="Zhou J."/>
            <person name="Guo T."/>
            <person name="Zhao T."/>
            <person name="Huang S."/>
            <person name="Miao D."/>
            <person name="Khan W.U."/>
            <person name="Rao P."/>
            <person name="Ye M."/>
            <person name="Lei B."/>
            <person name="Liao W."/>
            <person name="Wang J."/>
            <person name="Ji L."/>
            <person name="Li Y."/>
            <person name="Guo B."/>
            <person name="Mustafa N.S."/>
            <person name="Li S."/>
            <person name="Yun Q."/>
            <person name="Keller S.R."/>
            <person name="Mao J."/>
            <person name="Zhang R."/>
            <person name="Strauss S.H."/>
        </authorList>
    </citation>
    <scope>NUCLEOTIDE SEQUENCE</scope>
    <source>
        <strain evidence="6">GM15</strain>
        <tissue evidence="6">Leaf</tissue>
    </source>
</reference>
<dbReference type="PANTHER" id="PTHR11730:SF6">
    <property type="entry name" value="AMMONIUM TRANSPORTER"/>
    <property type="match status" value="1"/>
</dbReference>
<dbReference type="AlphaFoldDB" id="A0A8X8CCX1"/>
<evidence type="ECO:0000256" key="2">
    <source>
        <dbReference type="ARBA" id="ARBA00022448"/>
    </source>
</evidence>
<dbReference type="GO" id="GO:0008519">
    <property type="term" value="F:ammonium channel activity"/>
    <property type="evidence" value="ECO:0007669"/>
    <property type="project" value="InterPro"/>
</dbReference>
<evidence type="ECO:0000313" key="6">
    <source>
        <dbReference type="EMBL" id="KAG6750709.1"/>
    </source>
</evidence>
<evidence type="ECO:0000259" key="5">
    <source>
        <dbReference type="Pfam" id="PF00909"/>
    </source>
</evidence>
<keyword evidence="2" id="KW-0813">Transport</keyword>
<accession>A0A8X8CCX1</accession>
<dbReference type="PANTHER" id="PTHR11730">
    <property type="entry name" value="AMMONIUM TRANSPORTER"/>
    <property type="match status" value="1"/>
</dbReference>
<dbReference type="OrthoDB" id="834934at2759"/>
<feature type="compositionally biased region" description="Basic and acidic residues" evidence="4">
    <location>
        <begin position="265"/>
        <end position="283"/>
    </location>
</feature>
<feature type="compositionally biased region" description="Polar residues" evidence="4">
    <location>
        <begin position="247"/>
        <end position="262"/>
    </location>
</feature>
<name>A0A8X8CCX1_POPTO</name>
<comment type="caution">
    <text evidence="6">The sequence shown here is derived from an EMBL/GenBank/DDBJ whole genome shotgun (WGS) entry which is preliminary data.</text>
</comment>
<feature type="compositionally biased region" description="Basic and acidic residues" evidence="4">
    <location>
        <begin position="223"/>
        <end position="242"/>
    </location>
</feature>